<protein>
    <submittedName>
        <fullName evidence="1">Uncharacterized protein</fullName>
    </submittedName>
</protein>
<evidence type="ECO:0000313" key="1">
    <source>
        <dbReference type="EMBL" id="ATF08337.1"/>
    </source>
</evidence>
<evidence type="ECO:0000313" key="2">
    <source>
        <dbReference type="Proteomes" id="UP000217545"/>
    </source>
</evidence>
<dbReference type="AlphaFoldDB" id="A0AAC9ZDR8"/>
<dbReference type="EMBL" id="CP010790">
    <property type="protein sequence ID" value="ATF08337.1"/>
    <property type="molecule type" value="Genomic_DNA"/>
</dbReference>
<accession>A0AAC9ZDR8</accession>
<name>A0AAC9ZDR8_9RHOB</name>
<sequence>MRAIGLPPTPPYIADLAQTVGDMWPGLETAADGRFSFEVFSPPLSIEFSLSASDFETIPDEESLVDQRRRRKKMQAIFAMLDHDDDTPTIADKGRVTVRIASPREVNAEGLSVWNEHVTEIEAGEWVLEELKPKSRNYVLDVEEQVGYRIAFERITPFKKGEISVPALASKKVMVVNFDLLTIDGEPVAVSEDTTAKTFWLDAEGRADPDEHDRMFQRTLSRAFSGKHVSEPTDKTDQIRDADLLTRNKRFNANDYPLFFDDVVRFEVLGEKVRRCKAALPRAKRLSD</sequence>
<gene>
    <name evidence="1" type="ORF">PhaeoP63_04307</name>
</gene>
<keyword evidence="1" id="KW-0614">Plasmid</keyword>
<dbReference type="Proteomes" id="UP000217545">
    <property type="component" value="Plasmid pP63_f"/>
</dbReference>
<organism evidence="1 2">
    <name type="scientific">Phaeobacter gallaeciensis</name>
    <dbReference type="NCBI Taxonomy" id="60890"/>
    <lineage>
        <taxon>Bacteria</taxon>
        <taxon>Pseudomonadati</taxon>
        <taxon>Pseudomonadota</taxon>
        <taxon>Alphaproteobacteria</taxon>
        <taxon>Rhodobacterales</taxon>
        <taxon>Roseobacteraceae</taxon>
        <taxon>Phaeobacter</taxon>
    </lineage>
</organism>
<geneLocation type="plasmid" evidence="2">
    <name>pp63_f</name>
</geneLocation>
<reference evidence="1 2" key="1">
    <citation type="journal article" date="2017" name="Front. Microbiol.">
        <title>Phaeobacter piscinae sp. nov., a species of the Roseobacter group and potential aquaculture probiont.</title>
        <authorList>
            <person name="Sonnenschein E.C."/>
            <person name="Phippen C.B.W."/>
            <person name="Nielsen K.F."/>
            <person name="Mateiu R.V."/>
            <person name="Melchiorsen J."/>
            <person name="Gram L."/>
            <person name="Overmann J."/>
            <person name="Freese H.M."/>
        </authorList>
    </citation>
    <scope>NUCLEOTIDE SEQUENCE [LARGE SCALE GENOMIC DNA]</scope>
    <source>
        <strain evidence="1 2">P63</strain>
    </source>
</reference>
<proteinExistence type="predicted"/>